<keyword evidence="7" id="KW-1185">Reference proteome</keyword>
<keyword evidence="3" id="KW-0904">Protein phosphatase</keyword>
<dbReference type="PANTHER" id="PTHR11717:SF31">
    <property type="entry name" value="LOW MOLECULAR WEIGHT PROTEIN-TYROSINE-PHOSPHATASE ETP-RELATED"/>
    <property type="match status" value="1"/>
</dbReference>
<feature type="active site" description="Proton donor" evidence="4">
    <location>
        <position position="126"/>
    </location>
</feature>
<dbReference type="InterPro" id="IPR036196">
    <property type="entry name" value="Ptyr_pPase_sf"/>
</dbReference>
<accession>A0A1I5VX10</accession>
<evidence type="ECO:0000313" key="7">
    <source>
        <dbReference type="Proteomes" id="UP000198577"/>
    </source>
</evidence>
<evidence type="ECO:0000256" key="1">
    <source>
        <dbReference type="ARBA" id="ARBA00011063"/>
    </source>
</evidence>
<dbReference type="PANTHER" id="PTHR11717">
    <property type="entry name" value="LOW MOLECULAR WEIGHT PROTEIN TYROSINE PHOSPHATASE"/>
    <property type="match status" value="1"/>
</dbReference>
<evidence type="ECO:0000313" key="6">
    <source>
        <dbReference type="EMBL" id="SFQ11953.1"/>
    </source>
</evidence>
<evidence type="ECO:0000259" key="5">
    <source>
        <dbReference type="SMART" id="SM00226"/>
    </source>
</evidence>
<dbReference type="OrthoDB" id="9784339at2"/>
<dbReference type="SUPFAM" id="SSF52788">
    <property type="entry name" value="Phosphotyrosine protein phosphatases I"/>
    <property type="match status" value="1"/>
</dbReference>
<feature type="domain" description="Phosphotyrosine protein phosphatase I" evidence="5">
    <location>
        <begin position="2"/>
        <end position="152"/>
    </location>
</feature>
<sequence length="155" mass="16923">MKTVLFVCTGNTCRSPMAEALFKDLAKKNGLDDIKVMSAGLAAIEGDSATPQAIEVMERRGVDLSDHRARNVDASLVEEADLILTMTDRHKSILSSMYPEAASKIHVLKEYVEGGSVKGELAQILDPFGQPVEVYESCARELEEALTKLIEKLKA</sequence>
<dbReference type="STRING" id="937334.SAMN05444406_11311"/>
<dbReference type="CDD" id="cd16344">
    <property type="entry name" value="LMWPAP"/>
    <property type="match status" value="1"/>
</dbReference>
<dbReference type="SMART" id="SM00226">
    <property type="entry name" value="LMWPc"/>
    <property type="match status" value="1"/>
</dbReference>
<dbReference type="AlphaFoldDB" id="A0A1I5VX10"/>
<dbReference type="PRINTS" id="PR00719">
    <property type="entry name" value="LMWPTPASE"/>
</dbReference>
<evidence type="ECO:0000256" key="2">
    <source>
        <dbReference type="ARBA" id="ARBA00022801"/>
    </source>
</evidence>
<feature type="active site" description="Nucleophile" evidence="4">
    <location>
        <position position="8"/>
    </location>
</feature>
<dbReference type="Proteomes" id="UP000198577">
    <property type="component" value="Unassembled WGS sequence"/>
</dbReference>
<protein>
    <submittedName>
        <fullName evidence="6">Protein-tyrosine phosphatase</fullName>
    </submittedName>
</protein>
<reference evidence="6 7" key="1">
    <citation type="submission" date="2016-10" db="EMBL/GenBank/DDBJ databases">
        <authorList>
            <person name="de Groot N.N."/>
        </authorList>
    </citation>
    <scope>NUCLEOTIDE SEQUENCE [LARGE SCALE GENOMIC DNA]</scope>
    <source>
        <strain evidence="6 7">DSM 20678</strain>
    </source>
</reference>
<dbReference type="EMBL" id="FOXR01000013">
    <property type="protein sequence ID" value="SFQ11953.1"/>
    <property type="molecule type" value="Genomic_DNA"/>
</dbReference>
<dbReference type="Gene3D" id="3.40.50.2300">
    <property type="match status" value="1"/>
</dbReference>
<proteinExistence type="inferred from homology"/>
<dbReference type="InterPro" id="IPR017867">
    <property type="entry name" value="Tyr_phospatase_low_mol_wt"/>
</dbReference>
<name>A0A1I5VX10_9FIRM</name>
<dbReference type="GO" id="GO:0004725">
    <property type="term" value="F:protein tyrosine phosphatase activity"/>
    <property type="evidence" value="ECO:0007669"/>
    <property type="project" value="InterPro"/>
</dbReference>
<dbReference type="Pfam" id="PF01451">
    <property type="entry name" value="LMWPc"/>
    <property type="match status" value="1"/>
</dbReference>
<dbReference type="InterPro" id="IPR023485">
    <property type="entry name" value="Ptyr_pPase"/>
</dbReference>
<comment type="similarity">
    <text evidence="1">Belongs to the low molecular weight phosphotyrosine protein phosphatase family.</text>
</comment>
<keyword evidence="2" id="KW-0378">Hydrolase</keyword>
<feature type="active site" evidence="4">
    <location>
        <position position="14"/>
    </location>
</feature>
<evidence type="ECO:0000256" key="3">
    <source>
        <dbReference type="ARBA" id="ARBA00022912"/>
    </source>
</evidence>
<evidence type="ECO:0000256" key="4">
    <source>
        <dbReference type="PIRSR" id="PIRSR617867-1"/>
    </source>
</evidence>
<dbReference type="InterPro" id="IPR050438">
    <property type="entry name" value="LMW_PTPase"/>
</dbReference>
<dbReference type="RefSeq" id="WP_025748181.1">
    <property type="nucleotide sequence ID" value="NZ_FOXR01000013.1"/>
</dbReference>
<organism evidence="6 7">
    <name type="scientific">Caldicoprobacter faecalis</name>
    <dbReference type="NCBI Taxonomy" id="937334"/>
    <lineage>
        <taxon>Bacteria</taxon>
        <taxon>Bacillati</taxon>
        <taxon>Bacillota</taxon>
        <taxon>Clostridia</taxon>
        <taxon>Caldicoprobacterales</taxon>
        <taxon>Caldicoprobacteraceae</taxon>
        <taxon>Caldicoprobacter</taxon>
    </lineage>
</organism>
<gene>
    <name evidence="6" type="ORF">SAMN05444406_11311</name>
</gene>